<evidence type="ECO:0000313" key="6">
    <source>
        <dbReference type="Proteomes" id="UP000070700"/>
    </source>
</evidence>
<organism evidence="5 6">
    <name type="scientific">Mollisia scopiformis</name>
    <name type="common">Conifer needle endophyte fungus</name>
    <name type="synonym">Phialocephala scopiformis</name>
    <dbReference type="NCBI Taxonomy" id="149040"/>
    <lineage>
        <taxon>Eukaryota</taxon>
        <taxon>Fungi</taxon>
        <taxon>Dikarya</taxon>
        <taxon>Ascomycota</taxon>
        <taxon>Pezizomycotina</taxon>
        <taxon>Leotiomycetes</taxon>
        <taxon>Helotiales</taxon>
        <taxon>Mollisiaceae</taxon>
        <taxon>Mollisia</taxon>
    </lineage>
</organism>
<evidence type="ECO:0000256" key="1">
    <source>
        <dbReference type="ARBA" id="ARBA00023002"/>
    </source>
</evidence>
<feature type="active site" evidence="2">
    <location>
        <position position="262"/>
    </location>
</feature>
<dbReference type="GO" id="GO:0009450">
    <property type="term" value="P:gamma-aminobutyric acid catabolic process"/>
    <property type="evidence" value="ECO:0007669"/>
    <property type="project" value="TreeGrafter"/>
</dbReference>
<evidence type="ECO:0000259" key="4">
    <source>
        <dbReference type="Pfam" id="PF00171"/>
    </source>
</evidence>
<dbReference type="InterPro" id="IPR050740">
    <property type="entry name" value="Aldehyde_DH_Superfamily"/>
</dbReference>
<gene>
    <name evidence="5" type="ORF">LY89DRAFT_67819</name>
</gene>
<dbReference type="PROSITE" id="PS00687">
    <property type="entry name" value="ALDEHYDE_DEHYDR_GLU"/>
    <property type="match status" value="1"/>
</dbReference>
<evidence type="ECO:0000256" key="3">
    <source>
        <dbReference type="RuleBase" id="RU003345"/>
    </source>
</evidence>
<dbReference type="GeneID" id="28823455"/>
<proteinExistence type="inferred from homology"/>
<name>A0A194X9T9_MOLSC</name>
<sequence>MTLEKNIFVPLIIDNIDVKLPENSLTFKPDSSNASTNTNLNVIAQGTDVANCHAAVDSCVRAFESWRATPPAARRALLLRLAELLRSKGPEILQIMREEIHASSQWATINLEESILMIQETAALVTSPSLAGSIPSSQDPEGHALIFVEPLGVILGIAPWNSPLILGFRACLPAIAAGNTVILKGSELSPRIHYFIVSLFREAGFPPGVCNFLLHRGTDAATVFEELIERHEVRKCNFTGSTPVGRRIASKAAAKLKPSLMELGGKNFAVVLGDADIQQAAEMVCEGAFLNNGQICMSTDTVLVAQSIFAEFRQALLSILQDPQRAPEITSLITTAAAYRVHNLVADAVAKGATAHTILGASSSWMHATPGKTLAEVPATVIEGVRRNMDISTQEAFGPLLCLVPFEVEEDAITIINACKYGLSSSIHTRSHYHALLLSKKLNVSATHINGSTVHDESTLPHGGHGDSGWGRFGGHWGLSEFVHTKTVMMKK</sequence>
<comment type="similarity">
    <text evidence="3">Belongs to the aldehyde dehydrogenase family.</text>
</comment>
<dbReference type="PANTHER" id="PTHR43353">
    <property type="entry name" value="SUCCINATE-SEMIALDEHYDE DEHYDROGENASE, MITOCHONDRIAL"/>
    <property type="match status" value="1"/>
</dbReference>
<accession>A0A194X9T9</accession>
<dbReference type="RefSeq" id="XP_018071281.1">
    <property type="nucleotide sequence ID" value="XM_018213729.1"/>
</dbReference>
<dbReference type="Pfam" id="PF00171">
    <property type="entry name" value="Aldedh"/>
    <property type="match status" value="1"/>
</dbReference>
<dbReference type="KEGG" id="psco:LY89DRAFT_67819"/>
<dbReference type="EMBL" id="KQ947415">
    <property type="protein sequence ID" value="KUJ16926.1"/>
    <property type="molecule type" value="Genomic_DNA"/>
</dbReference>
<dbReference type="STRING" id="149040.A0A194X9T9"/>
<dbReference type="InterPro" id="IPR029510">
    <property type="entry name" value="Ald_DH_CS_GLU"/>
</dbReference>
<keyword evidence="6" id="KW-1185">Reference proteome</keyword>
<dbReference type="InterPro" id="IPR016162">
    <property type="entry name" value="Ald_DH_N"/>
</dbReference>
<keyword evidence="1 3" id="KW-0560">Oxidoreductase</keyword>
<dbReference type="GO" id="GO:0004777">
    <property type="term" value="F:succinate-semialdehyde dehydrogenase (NAD+) activity"/>
    <property type="evidence" value="ECO:0007669"/>
    <property type="project" value="TreeGrafter"/>
</dbReference>
<dbReference type="InterPro" id="IPR015590">
    <property type="entry name" value="Aldehyde_DH_dom"/>
</dbReference>
<protein>
    <submittedName>
        <fullName evidence="5">Putative aldehyde dehydrogenase</fullName>
    </submittedName>
</protein>
<dbReference type="PANTHER" id="PTHR43353:SF6">
    <property type="entry name" value="CYTOPLASMIC ALDEHYDE DEHYDROGENASE (EUROFUNG)"/>
    <property type="match status" value="1"/>
</dbReference>
<dbReference type="InterPro" id="IPR016163">
    <property type="entry name" value="Ald_DH_C"/>
</dbReference>
<dbReference type="Gene3D" id="3.40.605.10">
    <property type="entry name" value="Aldehyde Dehydrogenase, Chain A, domain 1"/>
    <property type="match status" value="1"/>
</dbReference>
<reference evidence="5 6" key="1">
    <citation type="submission" date="2015-10" db="EMBL/GenBank/DDBJ databases">
        <title>Full genome of DAOMC 229536 Phialocephala scopiformis, a fungal endophyte of spruce producing the potent anti-insectan compound rugulosin.</title>
        <authorList>
            <consortium name="DOE Joint Genome Institute"/>
            <person name="Walker A.K."/>
            <person name="Frasz S.L."/>
            <person name="Seifert K.A."/>
            <person name="Miller J.D."/>
            <person name="Mondo S.J."/>
            <person name="Labutti K."/>
            <person name="Lipzen A."/>
            <person name="Dockter R."/>
            <person name="Kennedy M."/>
            <person name="Grigoriev I.V."/>
            <person name="Spatafora J.W."/>
        </authorList>
    </citation>
    <scope>NUCLEOTIDE SEQUENCE [LARGE SCALE GENOMIC DNA]</scope>
    <source>
        <strain evidence="5 6">CBS 120377</strain>
    </source>
</reference>
<dbReference type="Proteomes" id="UP000070700">
    <property type="component" value="Unassembled WGS sequence"/>
</dbReference>
<evidence type="ECO:0000313" key="5">
    <source>
        <dbReference type="EMBL" id="KUJ16926.1"/>
    </source>
</evidence>
<dbReference type="AlphaFoldDB" id="A0A194X9T9"/>
<dbReference type="SUPFAM" id="SSF53720">
    <property type="entry name" value="ALDH-like"/>
    <property type="match status" value="1"/>
</dbReference>
<dbReference type="Gene3D" id="3.40.309.10">
    <property type="entry name" value="Aldehyde Dehydrogenase, Chain A, domain 2"/>
    <property type="match status" value="1"/>
</dbReference>
<dbReference type="InterPro" id="IPR016161">
    <property type="entry name" value="Ald_DH/histidinol_DH"/>
</dbReference>
<dbReference type="OrthoDB" id="310895at2759"/>
<evidence type="ECO:0000256" key="2">
    <source>
        <dbReference type="PROSITE-ProRule" id="PRU10007"/>
    </source>
</evidence>
<dbReference type="InParanoid" id="A0A194X9T9"/>
<feature type="domain" description="Aldehyde dehydrogenase" evidence="4">
    <location>
        <begin position="33"/>
        <end position="488"/>
    </location>
</feature>